<feature type="domain" description="FP protein C-terminal" evidence="3">
    <location>
        <begin position="284"/>
        <end position="335"/>
    </location>
</feature>
<protein>
    <recommendedName>
        <fullName evidence="3">FP protein C-terminal domain-containing protein</fullName>
    </recommendedName>
</protein>
<comment type="caution">
    <text evidence="4">The sequence shown here is derived from an EMBL/GenBank/DDBJ whole genome shotgun (WGS) entry which is preliminary data.</text>
</comment>
<dbReference type="Gene3D" id="3.30.70.1820">
    <property type="entry name" value="L1 transposable element, RRM domain"/>
    <property type="match status" value="1"/>
</dbReference>
<organism evidence="4 5">
    <name type="scientific">Spodoptera exigua</name>
    <name type="common">Beet armyworm</name>
    <name type="synonym">Noctua fulgens</name>
    <dbReference type="NCBI Taxonomy" id="7107"/>
    <lineage>
        <taxon>Eukaryota</taxon>
        <taxon>Metazoa</taxon>
        <taxon>Ecdysozoa</taxon>
        <taxon>Arthropoda</taxon>
        <taxon>Hexapoda</taxon>
        <taxon>Insecta</taxon>
        <taxon>Pterygota</taxon>
        <taxon>Neoptera</taxon>
        <taxon>Endopterygota</taxon>
        <taxon>Lepidoptera</taxon>
        <taxon>Glossata</taxon>
        <taxon>Ditrysia</taxon>
        <taxon>Noctuoidea</taxon>
        <taxon>Noctuidae</taxon>
        <taxon>Amphipyrinae</taxon>
        <taxon>Spodoptera</taxon>
    </lineage>
</organism>
<dbReference type="EMBL" id="JACEFF010000258">
    <property type="protein sequence ID" value="KAH9641078.1"/>
    <property type="molecule type" value="Genomic_DNA"/>
</dbReference>
<dbReference type="InterPro" id="IPR004244">
    <property type="entry name" value="Transposase_22"/>
</dbReference>
<reference evidence="4" key="1">
    <citation type="journal article" date="2021" name="G3 (Bethesda)">
        <title>Genome and transcriptome analysis of the beet armyworm Spodoptera exigua reveals targets for pest control. .</title>
        <authorList>
            <person name="Simon S."/>
            <person name="Breeschoten T."/>
            <person name="Jansen H.J."/>
            <person name="Dirks R.P."/>
            <person name="Schranz M.E."/>
            <person name="Ros V.I.D."/>
        </authorList>
    </citation>
    <scope>NUCLEOTIDE SEQUENCE</scope>
    <source>
        <strain evidence="4">TB_SE_WUR_2020</strain>
    </source>
</reference>
<evidence type="ECO:0000313" key="5">
    <source>
        <dbReference type="Proteomes" id="UP000814243"/>
    </source>
</evidence>
<dbReference type="PANTHER" id="PTHR11505">
    <property type="entry name" value="L1 TRANSPOSABLE ELEMENT-RELATED"/>
    <property type="match status" value="1"/>
</dbReference>
<evidence type="ECO:0000256" key="1">
    <source>
        <dbReference type="SAM" id="Coils"/>
    </source>
</evidence>
<gene>
    <name evidence="4" type="ORF">HF086_006358</name>
</gene>
<feature type="coiled-coil region" evidence="1">
    <location>
        <begin position="108"/>
        <end position="181"/>
    </location>
</feature>
<name>A0A922MR61_SPOEX</name>
<evidence type="ECO:0000313" key="4">
    <source>
        <dbReference type="EMBL" id="KAH9641078.1"/>
    </source>
</evidence>
<accession>A0A922MR61</accession>
<feature type="region of interest" description="Disordered" evidence="2">
    <location>
        <begin position="1"/>
        <end position="57"/>
    </location>
</feature>
<keyword evidence="1" id="KW-0175">Coiled coil</keyword>
<dbReference type="Proteomes" id="UP000814243">
    <property type="component" value="Unassembled WGS sequence"/>
</dbReference>
<dbReference type="InterPro" id="IPR057251">
    <property type="entry name" value="FP_C"/>
</dbReference>
<evidence type="ECO:0000259" key="3">
    <source>
        <dbReference type="Pfam" id="PF25298"/>
    </source>
</evidence>
<sequence length="343" mass="39634">MYGVLMSIQSTPPATGAKNNIPRELSMSDSDIPKALHSDDNVNTQSRHKRPRCDLSPSKTLEEHNLELKSMLRTWKQEQEEHMQRLVEQQTSALETVVAENSSIQNINQEIRDSIDFMNSKFEEMRQQMDNLKRENQAYKISIANLERKVEDLQVRSHTSDNDLTDKLSGMELKIESLEQQARLNNIEICNLPERRDEDLLELVEKIGATIKCLIPRQEVLAVHRVPHARAMENNKPKNIVVKLASRTLRDNVLSAYRLCKNVTSDLIGMSGTPHKMYLNEHLTLYNKQLFRTCREVARKYNVKYVWIRNATILVKATDGSKTFAVRCQSDVNKIAQCYRQNE</sequence>
<dbReference type="AlphaFoldDB" id="A0A922MR61"/>
<feature type="compositionally biased region" description="Basic and acidic residues" evidence="2">
    <location>
        <begin position="31"/>
        <end position="40"/>
    </location>
</feature>
<proteinExistence type="predicted"/>
<evidence type="ECO:0000256" key="2">
    <source>
        <dbReference type="SAM" id="MobiDB-lite"/>
    </source>
</evidence>
<dbReference type="Pfam" id="PF25298">
    <property type="entry name" value="Baculo_FP_2nd"/>
    <property type="match status" value="1"/>
</dbReference>